<gene>
    <name evidence="5" type="ORF">BRYFOR_05081</name>
</gene>
<dbReference type="InterPro" id="IPR036264">
    <property type="entry name" value="Bact_exopeptidase_dim_dom"/>
</dbReference>
<dbReference type="Gene3D" id="3.30.70.360">
    <property type="match status" value="2"/>
</dbReference>
<dbReference type="InterPro" id="IPR002933">
    <property type="entry name" value="Peptidase_M20"/>
</dbReference>
<dbReference type="Proteomes" id="UP000005561">
    <property type="component" value="Unassembled WGS sequence"/>
</dbReference>
<evidence type="ECO:0000256" key="2">
    <source>
        <dbReference type="ARBA" id="ARBA00022723"/>
    </source>
</evidence>
<keyword evidence="6" id="KW-1185">Reference proteome</keyword>
<evidence type="ECO:0000256" key="3">
    <source>
        <dbReference type="ARBA" id="ARBA00022801"/>
    </source>
</evidence>
<sequence length="433" mass="47144">MQIPGVASAQETGAAGAPFGAGCRLALEKMQEIARREHIRQEDADGYCLILEAGEGDTVIGIFSHLDVVPAGEGWTYPPFAGVRKNGYLIGRGVQDNKGPAIAAFYALCYCREKGLLDAIRVRQVLGCQEECGMKDVAYYLENYGAPAYSFVADCAFPVCCGEKGTLRIELEAVQKTEEILSLSAGTVCNSVPAFAEAEILTDGKREHLQAKGIGGHAAFPEGTENALKPLMEKISRRNLSGRTAALIHFLEMLAADGYGEAVQIACEDDISGRLTCNPGIVGIREGRLYLKIDIRYPVTVKTEEFLPVLLRKAEKAGFRTVSIEDDAPYYMEKTHPFVQVLMHAWEEETGKKGEPFVMGGGTYARKIPNAVAFGPGMEQDFSTLELPEGHGGCHSADEAQSIENLKTAVVVYVKALIKINQWIKEKKKDENV</sequence>
<accession>C6L8Z2</accession>
<dbReference type="GO" id="GO:0008777">
    <property type="term" value="F:acetylornithine deacetylase activity"/>
    <property type="evidence" value="ECO:0007669"/>
    <property type="project" value="TreeGrafter"/>
</dbReference>
<evidence type="ECO:0000256" key="4">
    <source>
        <dbReference type="ARBA" id="ARBA00022833"/>
    </source>
</evidence>
<organism evidence="5 6">
    <name type="scientific">Marvinbryantia formatexigens DSM 14469</name>
    <dbReference type="NCBI Taxonomy" id="478749"/>
    <lineage>
        <taxon>Bacteria</taxon>
        <taxon>Bacillati</taxon>
        <taxon>Bacillota</taxon>
        <taxon>Clostridia</taxon>
        <taxon>Lachnospirales</taxon>
        <taxon>Lachnospiraceae</taxon>
        <taxon>Marvinbryantia</taxon>
    </lineage>
</organism>
<dbReference type="AlphaFoldDB" id="C6L8Z2"/>
<evidence type="ECO:0000313" key="6">
    <source>
        <dbReference type="Proteomes" id="UP000005561"/>
    </source>
</evidence>
<dbReference type="Gene3D" id="3.40.630.10">
    <property type="entry name" value="Zn peptidases"/>
    <property type="match status" value="1"/>
</dbReference>
<dbReference type="GO" id="GO:0046872">
    <property type="term" value="F:metal ion binding"/>
    <property type="evidence" value="ECO:0007669"/>
    <property type="project" value="UniProtKB-KW"/>
</dbReference>
<dbReference type="eggNOG" id="COG0624">
    <property type="taxonomic scope" value="Bacteria"/>
</dbReference>
<dbReference type="SUPFAM" id="SSF55031">
    <property type="entry name" value="Bacterial exopeptidase dimerisation domain"/>
    <property type="match status" value="1"/>
</dbReference>
<reference evidence="5" key="1">
    <citation type="submission" date="2009-07" db="EMBL/GenBank/DDBJ databases">
        <authorList>
            <person name="Weinstock G."/>
            <person name="Sodergren E."/>
            <person name="Clifton S."/>
            <person name="Fulton L."/>
            <person name="Fulton B."/>
            <person name="Courtney L."/>
            <person name="Fronick C."/>
            <person name="Harrison M."/>
            <person name="Strong C."/>
            <person name="Farmer C."/>
            <person name="Delahaunty K."/>
            <person name="Markovic C."/>
            <person name="Hall O."/>
            <person name="Minx P."/>
            <person name="Tomlinson C."/>
            <person name="Mitreva M."/>
            <person name="Nelson J."/>
            <person name="Hou S."/>
            <person name="Wollam A."/>
            <person name="Pepin K.H."/>
            <person name="Johnson M."/>
            <person name="Bhonagiri V."/>
            <person name="Nash W.E."/>
            <person name="Warren W."/>
            <person name="Chinwalla A."/>
            <person name="Mardis E.R."/>
            <person name="Wilson R.K."/>
        </authorList>
    </citation>
    <scope>NUCLEOTIDE SEQUENCE [LARGE SCALE GENOMIC DNA]</scope>
    <source>
        <strain evidence="5">DSM 14469</strain>
    </source>
</reference>
<comment type="cofactor">
    <cofactor evidence="1">
        <name>Zn(2+)</name>
        <dbReference type="ChEBI" id="CHEBI:29105"/>
    </cofactor>
</comment>
<dbReference type="SUPFAM" id="SSF53187">
    <property type="entry name" value="Zn-dependent exopeptidases"/>
    <property type="match status" value="1"/>
</dbReference>
<evidence type="ECO:0000313" key="5">
    <source>
        <dbReference type="EMBL" id="EET62731.1"/>
    </source>
</evidence>
<protein>
    <submittedName>
        <fullName evidence="5">Dipeptidase PepV</fullName>
    </submittedName>
</protein>
<dbReference type="GO" id="GO:0006526">
    <property type="term" value="P:L-arginine biosynthetic process"/>
    <property type="evidence" value="ECO:0007669"/>
    <property type="project" value="TreeGrafter"/>
</dbReference>
<keyword evidence="3" id="KW-0378">Hydrolase</keyword>
<comment type="caution">
    <text evidence="5">The sequence shown here is derived from an EMBL/GenBank/DDBJ whole genome shotgun (WGS) entry which is preliminary data.</text>
</comment>
<dbReference type="InterPro" id="IPR001261">
    <property type="entry name" value="ArgE/DapE_CS"/>
</dbReference>
<evidence type="ECO:0000256" key="1">
    <source>
        <dbReference type="ARBA" id="ARBA00001947"/>
    </source>
</evidence>
<dbReference type="InterPro" id="IPR050072">
    <property type="entry name" value="Peptidase_M20A"/>
</dbReference>
<keyword evidence="4" id="KW-0862">Zinc</keyword>
<keyword evidence="2" id="KW-0479">Metal-binding</keyword>
<dbReference type="PANTHER" id="PTHR43808:SF31">
    <property type="entry name" value="N-ACETYL-L-CITRULLINE DEACETYLASE"/>
    <property type="match status" value="1"/>
</dbReference>
<proteinExistence type="predicted"/>
<dbReference type="PANTHER" id="PTHR43808">
    <property type="entry name" value="ACETYLORNITHINE DEACETYLASE"/>
    <property type="match status" value="1"/>
</dbReference>
<dbReference type="Pfam" id="PF01546">
    <property type="entry name" value="Peptidase_M20"/>
    <property type="match status" value="1"/>
</dbReference>
<name>C6L8Z2_9FIRM</name>
<dbReference type="STRING" id="168384.SAMN05660368_01709"/>
<dbReference type="PROSITE" id="PS00758">
    <property type="entry name" value="ARGE_DAPE_CPG2_1"/>
    <property type="match status" value="1"/>
</dbReference>
<dbReference type="EMBL" id="ACCL02000001">
    <property type="protein sequence ID" value="EET62731.1"/>
    <property type="molecule type" value="Genomic_DNA"/>
</dbReference>